<accession>A0A7J5UN32</accession>
<dbReference type="Proteomes" id="UP000451860">
    <property type="component" value="Unassembled WGS sequence"/>
</dbReference>
<dbReference type="Gene3D" id="2.30.110.10">
    <property type="entry name" value="Electron Transport, Fmn-binding Protein, Chain A"/>
    <property type="match status" value="1"/>
</dbReference>
<dbReference type="PANTHER" id="PTHR36932:SF1">
    <property type="entry name" value="CAPSULAR POLYSACCHARIDE BIOSYNTHESIS PROTEIN"/>
    <property type="match status" value="1"/>
</dbReference>
<dbReference type="SUPFAM" id="SSF56801">
    <property type="entry name" value="Acetyl-CoA synthetase-like"/>
    <property type="match status" value="1"/>
</dbReference>
<dbReference type="InterPro" id="IPR012349">
    <property type="entry name" value="Split_barrel_FMN-bd"/>
</dbReference>
<dbReference type="PANTHER" id="PTHR36932">
    <property type="entry name" value="CAPSULAR POLYSACCHARIDE BIOSYNTHESIS PROTEIN"/>
    <property type="match status" value="1"/>
</dbReference>
<dbReference type="OrthoDB" id="580775at2"/>
<dbReference type="Pfam" id="PF04075">
    <property type="entry name" value="F420H2_quin_red"/>
    <property type="match status" value="1"/>
</dbReference>
<name>A0A7J5UN32_9MICO</name>
<dbReference type="EMBL" id="WHJE01000055">
    <property type="protein sequence ID" value="KAE8763802.1"/>
    <property type="molecule type" value="Genomic_DNA"/>
</dbReference>
<dbReference type="NCBIfam" id="TIGR00026">
    <property type="entry name" value="hi_GC_TIGR00026"/>
    <property type="match status" value="1"/>
</dbReference>
<comment type="caution">
    <text evidence="1">The sequence shown here is derived from an EMBL/GenBank/DDBJ whole genome shotgun (WGS) entry which is preliminary data.</text>
</comment>
<keyword evidence="2" id="KW-1185">Reference proteome</keyword>
<evidence type="ECO:0000313" key="1">
    <source>
        <dbReference type="EMBL" id="KAE8763802.1"/>
    </source>
</evidence>
<gene>
    <name evidence="1" type="ORF">GB883_12330</name>
</gene>
<dbReference type="InterPro" id="IPR004378">
    <property type="entry name" value="F420H2_quin_Rdtase"/>
</dbReference>
<dbReference type="InterPro" id="IPR042099">
    <property type="entry name" value="ANL_N_sf"/>
</dbReference>
<organism evidence="1 2">
    <name type="scientific">Georgenia thermotolerans</name>
    <dbReference type="NCBI Taxonomy" id="527326"/>
    <lineage>
        <taxon>Bacteria</taxon>
        <taxon>Bacillati</taxon>
        <taxon>Actinomycetota</taxon>
        <taxon>Actinomycetes</taxon>
        <taxon>Micrococcales</taxon>
        <taxon>Bogoriellaceae</taxon>
        <taxon>Georgenia</taxon>
    </lineage>
</organism>
<dbReference type="AlphaFoldDB" id="A0A7J5UN32"/>
<dbReference type="GO" id="GO:0016491">
    <property type="term" value="F:oxidoreductase activity"/>
    <property type="evidence" value="ECO:0007669"/>
    <property type="project" value="InterPro"/>
</dbReference>
<dbReference type="Gene3D" id="3.40.50.12780">
    <property type="entry name" value="N-terminal domain of ligase-like"/>
    <property type="match status" value="1"/>
</dbReference>
<proteinExistence type="predicted"/>
<reference evidence="1 2" key="1">
    <citation type="submission" date="2019-10" db="EMBL/GenBank/DDBJ databases">
        <title>Georgenia wutianyii sp. nov. and Georgenia yuyongxinii sp. nov. isolated from plateau pika (Ochotona curzoniae) in the Qinghai-Tibet plateau of China.</title>
        <authorList>
            <person name="Tian Z."/>
        </authorList>
    </citation>
    <scope>NUCLEOTIDE SEQUENCE [LARGE SCALE GENOMIC DNA]</scope>
    <source>
        <strain evidence="1 2">DSM 21501</strain>
    </source>
</reference>
<evidence type="ECO:0000313" key="2">
    <source>
        <dbReference type="Proteomes" id="UP000451860"/>
    </source>
</evidence>
<dbReference type="InterPro" id="IPR053158">
    <property type="entry name" value="CapK_Type1_Caps_Biosynth"/>
</dbReference>
<sequence length="637" mass="70078">MIGCPIAALPPGRGARLRAAARARGGSAAPVGGGRMSPIPLWVGRLNKRALNRVMRFAAPHLPGFALLVHRGRRSGREYAVPVNIFRHDAGYRIALTYGRRTDWVRNVLAAGGCRVRTRGRWVELTNPRLVHDPGRTWAPPVVRQILGLTRTPDSLVLDVAAGGRGMRVRRAAVLRGRRDDPARVWWDARRAHRQGREAVQERQRARLAELVRYARRHSAYYRERYQDLPERVDDVTSLPVTNKRDLMARFDEVVTDPAVTRESVQAFVEDPDRIGERFAGRYLVATTAGTTGHRGIFVLDDRYWSVMSGLMGVLAPRWLSWRDLVRMLGRRRHVAGVVATGGHFLSISAATREKREKPRRHRSLRVFPVHTPVPRLVRQLNGFDPILLGGYASVLRLLATEQAAGRLHLRPMLVLSTAEDLPPAEHTRLQRAFGAKVREVYGCTESGYVAYSCAEGWLHLLDDWVIVEPVDADHRPVPPGVVSHTVLMTNLATRVQPILRYDVGDRVLVRPDPCACGDPAPALRVHGRSADVLTFPAAGATGASVTVSPLALGAVLDGTPGVELFQIVQATPTSLRLRLHQAGGADPDAVRAAALAGIRAVLTDLGLSHVTVEPDPDPPEQSAGGKYRTVIPLVAR</sequence>
<protein>
    <submittedName>
        <fullName evidence="1">Nitroreductase family deazaflavin-dependent oxidoreductase</fullName>
    </submittedName>
</protein>